<feature type="region of interest" description="Disordered" evidence="1">
    <location>
        <begin position="1"/>
        <end position="94"/>
    </location>
</feature>
<dbReference type="SMR" id="A0A6F8Z037"/>
<protein>
    <recommendedName>
        <fullName evidence="2">DUF6851 domain-containing protein</fullName>
    </recommendedName>
</protein>
<proteinExistence type="predicted"/>
<feature type="compositionally biased region" description="Low complexity" evidence="1">
    <location>
        <begin position="33"/>
        <end position="42"/>
    </location>
</feature>
<gene>
    <name evidence="3" type="ORF">Psuf_091080</name>
</gene>
<evidence type="ECO:0000313" key="3">
    <source>
        <dbReference type="EMBL" id="BCB91795.1"/>
    </source>
</evidence>
<keyword evidence="4" id="KW-1185">Reference proteome</keyword>
<feature type="domain" description="DUF6851" evidence="2">
    <location>
        <begin position="128"/>
        <end position="203"/>
    </location>
</feature>
<organism evidence="3 4">
    <name type="scientific">Phytohabitans suffuscus</name>
    <dbReference type="NCBI Taxonomy" id="624315"/>
    <lineage>
        <taxon>Bacteria</taxon>
        <taxon>Bacillati</taxon>
        <taxon>Actinomycetota</taxon>
        <taxon>Actinomycetes</taxon>
        <taxon>Micromonosporales</taxon>
        <taxon>Micromonosporaceae</taxon>
    </lineage>
</organism>
<evidence type="ECO:0000259" key="2">
    <source>
        <dbReference type="Pfam" id="PF21167"/>
    </source>
</evidence>
<evidence type="ECO:0000256" key="1">
    <source>
        <dbReference type="SAM" id="MobiDB-lite"/>
    </source>
</evidence>
<evidence type="ECO:0000313" key="4">
    <source>
        <dbReference type="Proteomes" id="UP000503011"/>
    </source>
</evidence>
<accession>A0A6F8Z037</accession>
<dbReference type="KEGG" id="psuu:Psuf_091080"/>
<dbReference type="Proteomes" id="UP000503011">
    <property type="component" value="Chromosome"/>
</dbReference>
<dbReference type="InterPro" id="IPR049283">
    <property type="entry name" value="DUF6851"/>
</dbReference>
<reference evidence="3 4" key="2">
    <citation type="submission" date="2020-03" db="EMBL/GenBank/DDBJ databases">
        <authorList>
            <person name="Ichikawa N."/>
            <person name="Kimura A."/>
            <person name="Kitahashi Y."/>
            <person name="Uohara A."/>
        </authorList>
    </citation>
    <scope>NUCLEOTIDE SEQUENCE [LARGE SCALE GENOMIC DNA]</scope>
    <source>
        <strain evidence="3 4">NBRC 105367</strain>
    </source>
</reference>
<name>A0A6F8Z037_9ACTN</name>
<dbReference type="Pfam" id="PF21167">
    <property type="entry name" value="DUF6851"/>
    <property type="match status" value="1"/>
</dbReference>
<sequence>MSRPVDRSADPSPAARPKLTPRSRYFGAGPGGEATSSTTRAGSGRRRDPSPILSPATNSPTLRPKWTRTPCRHEEEDNPWNRQDDRRTPPSRRAGNFIKELIGPFHPERDVFANMDVTLLHRFIHYSMTSWFDATAPYHPTAVGVYSRLGRRPSSEAATNRNRTIAALHANYQVVRSVEPGREPAFRELLVSVEYSDHTRARDYKRSVDEILEASAYDWVQRHIRGDVRQAE</sequence>
<dbReference type="AlphaFoldDB" id="A0A6F8Z037"/>
<dbReference type="EMBL" id="AP022871">
    <property type="protein sequence ID" value="BCB91795.1"/>
    <property type="molecule type" value="Genomic_DNA"/>
</dbReference>
<reference evidence="3 4" key="1">
    <citation type="submission" date="2020-03" db="EMBL/GenBank/DDBJ databases">
        <title>Whole genome shotgun sequence of Phytohabitans suffuscus NBRC 105367.</title>
        <authorList>
            <person name="Komaki H."/>
            <person name="Tamura T."/>
        </authorList>
    </citation>
    <scope>NUCLEOTIDE SEQUENCE [LARGE SCALE GENOMIC DNA]</scope>
    <source>
        <strain evidence="3 4">NBRC 105367</strain>
    </source>
</reference>